<name>A0A3A1YJW4_9GAMM</name>
<sequence>MARSIVISADYKVSQYLEVLLKSIFLSENNRADLTIYLLNYDYPRDLIVHYLKQCQLHLKHCKLKVLTPSKGHKRLLQNLNLVSDTYSKSLYYKLFLAELLPEEESVVSFDPYTLVLQDLGELLDYPIDPNVSIYACRDHLLSRELENLCVSSNSYYLNKFKAKLDQEMVFWRQNDVLNEQSLVIQAQETKATPAKATTYNGKYDLFSTEVMILNLKKIREEKIFYKYLAYLSSNEVVTTPHVNIFLNLLHRYDWQALPDKFNYQVDYINKEVFMLEQAGYKLRTYQELASKLSYNLPSIVSFTGVYKPLNSNKKMPFRRLFIELYNESISELLLNRNVFNSKEFINKFTYIHLLRLDDQGWYQHDLSQIHPYVEQVQITH</sequence>
<dbReference type="Pfam" id="PF01501">
    <property type="entry name" value="Glyco_transf_8"/>
    <property type="match status" value="1"/>
</dbReference>
<comment type="caution">
    <text evidence="1">The sequence shown here is derived from an EMBL/GenBank/DDBJ whole genome shotgun (WGS) entry which is preliminary data.</text>
</comment>
<dbReference type="AlphaFoldDB" id="A0A3A1YJW4"/>
<keyword evidence="2" id="KW-1185">Reference proteome</keyword>
<dbReference type="SUPFAM" id="SSF53448">
    <property type="entry name" value="Nucleotide-diphospho-sugar transferases"/>
    <property type="match status" value="1"/>
</dbReference>
<organism evidence="1 2">
    <name type="scientific">Psittacicella hinzii</name>
    <dbReference type="NCBI Taxonomy" id="2028575"/>
    <lineage>
        <taxon>Bacteria</taxon>
        <taxon>Pseudomonadati</taxon>
        <taxon>Pseudomonadota</taxon>
        <taxon>Gammaproteobacteria</taxon>
        <taxon>Pasteurellales</taxon>
        <taxon>Psittacicellaceae</taxon>
        <taxon>Psittacicella</taxon>
    </lineage>
</organism>
<gene>
    <name evidence="1" type="ORF">CKF58_04410</name>
</gene>
<dbReference type="OrthoDB" id="5672604at2"/>
<evidence type="ECO:0000313" key="2">
    <source>
        <dbReference type="Proteomes" id="UP000265916"/>
    </source>
</evidence>
<proteinExistence type="predicted"/>
<dbReference type="Proteomes" id="UP000265916">
    <property type="component" value="Unassembled WGS sequence"/>
</dbReference>
<reference evidence="1 2" key="1">
    <citation type="submission" date="2017-08" db="EMBL/GenBank/DDBJ databases">
        <title>Reclassification of Bisgaard taxon 37 and 44.</title>
        <authorList>
            <person name="Christensen H."/>
        </authorList>
    </citation>
    <scope>NUCLEOTIDE SEQUENCE [LARGE SCALE GENOMIC DNA]</scope>
    <source>
        <strain evidence="1 2">111</strain>
    </source>
</reference>
<evidence type="ECO:0000313" key="1">
    <source>
        <dbReference type="EMBL" id="RIY37955.1"/>
    </source>
</evidence>
<dbReference type="RefSeq" id="WP_119531371.1">
    <property type="nucleotide sequence ID" value="NZ_JBHSSP010000001.1"/>
</dbReference>
<dbReference type="GO" id="GO:0016757">
    <property type="term" value="F:glycosyltransferase activity"/>
    <property type="evidence" value="ECO:0007669"/>
    <property type="project" value="InterPro"/>
</dbReference>
<dbReference type="EMBL" id="NRJG01000070">
    <property type="protein sequence ID" value="RIY37955.1"/>
    <property type="molecule type" value="Genomic_DNA"/>
</dbReference>
<accession>A0A3A1YJW4</accession>
<dbReference type="InterPro" id="IPR029044">
    <property type="entry name" value="Nucleotide-diphossugar_trans"/>
</dbReference>
<dbReference type="Gene3D" id="3.90.550.10">
    <property type="entry name" value="Spore Coat Polysaccharide Biosynthesis Protein SpsA, Chain A"/>
    <property type="match status" value="1"/>
</dbReference>
<dbReference type="InterPro" id="IPR002495">
    <property type="entry name" value="Glyco_trans_8"/>
</dbReference>
<protein>
    <submittedName>
        <fullName evidence="1">Uncharacterized protein</fullName>
    </submittedName>
</protein>